<gene>
    <name evidence="3" type="ORF">JJB09_10205</name>
</gene>
<dbReference type="InterPro" id="IPR052897">
    <property type="entry name" value="Sec-Metab_Biosynth_Hydrolase"/>
</dbReference>
<keyword evidence="1" id="KW-0732">Signal</keyword>
<dbReference type="GO" id="GO:0016787">
    <property type="term" value="F:hydrolase activity"/>
    <property type="evidence" value="ECO:0007669"/>
    <property type="project" value="UniProtKB-KW"/>
</dbReference>
<sequence>MTTNRLLAAAASVVMAATGAGSGIAAPAGVKNVVLVHGGFVDGAGWKGVYDVLKKDGYNVTIVQNPTTSLADDVAYTKRAIAAQDGPVVLVGHSYGGAVISEAGTDDKVKSLVYVAAFALDKGESVSTLIANPPAGAPVPPILPPVDGFLSLDKAKFAASFAADVDAETAAFMADSQVPWSVNALTGAVTDPAWKHKRSFYLVATDDRMIPPDAQRMMAKRANARVNEVPGSHAIYVSNPAAVADLIKQAATDAE</sequence>
<name>A0A936YL70_9HYPH</name>
<keyword evidence="4" id="KW-1185">Reference proteome</keyword>
<evidence type="ECO:0000313" key="4">
    <source>
        <dbReference type="Proteomes" id="UP000633219"/>
    </source>
</evidence>
<comment type="caution">
    <text evidence="3">The sequence shown here is derived from an EMBL/GenBank/DDBJ whole genome shotgun (WGS) entry which is preliminary data.</text>
</comment>
<evidence type="ECO:0000256" key="1">
    <source>
        <dbReference type="SAM" id="SignalP"/>
    </source>
</evidence>
<keyword evidence="3" id="KW-0378">Hydrolase</keyword>
<dbReference type="InterPro" id="IPR000073">
    <property type="entry name" value="AB_hydrolase_1"/>
</dbReference>
<evidence type="ECO:0000259" key="2">
    <source>
        <dbReference type="Pfam" id="PF12697"/>
    </source>
</evidence>
<dbReference type="AlphaFoldDB" id="A0A936YL70"/>
<proteinExistence type="predicted"/>
<accession>A0A936YL70</accession>
<dbReference type="InterPro" id="IPR029058">
    <property type="entry name" value="AB_hydrolase_fold"/>
</dbReference>
<dbReference type="SUPFAM" id="SSF53474">
    <property type="entry name" value="alpha/beta-Hydrolases"/>
    <property type="match status" value="1"/>
</dbReference>
<reference evidence="3" key="1">
    <citation type="submission" date="2021-01" db="EMBL/GenBank/DDBJ databases">
        <title>Rhizobium sp. strain KVB221 16S ribosomal RNA gene Genome sequencing and assembly.</title>
        <authorList>
            <person name="Kang M."/>
        </authorList>
    </citation>
    <scope>NUCLEOTIDE SEQUENCE</scope>
    <source>
        <strain evidence="3">KVB221</strain>
    </source>
</reference>
<protein>
    <submittedName>
        <fullName evidence="3">Alpha/beta hydrolase</fullName>
    </submittedName>
</protein>
<organism evidence="3 4">
    <name type="scientific">Rhizobium setariae</name>
    <dbReference type="NCBI Taxonomy" id="2801340"/>
    <lineage>
        <taxon>Bacteria</taxon>
        <taxon>Pseudomonadati</taxon>
        <taxon>Pseudomonadota</taxon>
        <taxon>Alphaproteobacteria</taxon>
        <taxon>Hyphomicrobiales</taxon>
        <taxon>Rhizobiaceae</taxon>
        <taxon>Rhizobium/Agrobacterium group</taxon>
        <taxon>Rhizobium</taxon>
    </lineage>
</organism>
<evidence type="ECO:0000313" key="3">
    <source>
        <dbReference type="EMBL" id="MBL0372400.1"/>
    </source>
</evidence>
<dbReference type="Proteomes" id="UP000633219">
    <property type="component" value="Unassembled WGS sequence"/>
</dbReference>
<feature type="chain" id="PRO_5037417034" evidence="1">
    <location>
        <begin position="26"/>
        <end position="255"/>
    </location>
</feature>
<dbReference type="Gene3D" id="3.40.50.1820">
    <property type="entry name" value="alpha/beta hydrolase"/>
    <property type="match status" value="1"/>
</dbReference>
<dbReference type="Pfam" id="PF12697">
    <property type="entry name" value="Abhydrolase_6"/>
    <property type="match status" value="1"/>
</dbReference>
<dbReference type="EMBL" id="JAEQNC010000005">
    <property type="protein sequence ID" value="MBL0372400.1"/>
    <property type="molecule type" value="Genomic_DNA"/>
</dbReference>
<feature type="domain" description="AB hydrolase-1" evidence="2">
    <location>
        <begin position="33"/>
        <end position="245"/>
    </location>
</feature>
<dbReference type="PANTHER" id="PTHR37017:SF11">
    <property type="entry name" value="ESTERASE_LIPASE_THIOESTERASE DOMAIN-CONTAINING PROTEIN"/>
    <property type="match status" value="1"/>
</dbReference>
<dbReference type="PANTHER" id="PTHR37017">
    <property type="entry name" value="AB HYDROLASE-1 DOMAIN-CONTAINING PROTEIN-RELATED"/>
    <property type="match status" value="1"/>
</dbReference>
<feature type="signal peptide" evidence="1">
    <location>
        <begin position="1"/>
        <end position="25"/>
    </location>
</feature>